<feature type="region of interest" description="Disordered" evidence="1">
    <location>
        <begin position="1"/>
        <end position="21"/>
    </location>
</feature>
<comment type="caution">
    <text evidence="2">The sequence shown here is derived from an EMBL/GenBank/DDBJ whole genome shotgun (WGS) entry which is preliminary data.</text>
</comment>
<dbReference type="Proteomes" id="UP000664169">
    <property type="component" value="Unassembled WGS sequence"/>
</dbReference>
<evidence type="ECO:0000313" key="3">
    <source>
        <dbReference type="Proteomes" id="UP000664169"/>
    </source>
</evidence>
<dbReference type="OrthoDB" id="5413829at2759"/>
<dbReference type="AlphaFoldDB" id="A0A8H3FKJ0"/>
<organism evidence="2 3">
    <name type="scientific">Gomphillus americanus</name>
    <dbReference type="NCBI Taxonomy" id="1940652"/>
    <lineage>
        <taxon>Eukaryota</taxon>
        <taxon>Fungi</taxon>
        <taxon>Dikarya</taxon>
        <taxon>Ascomycota</taxon>
        <taxon>Pezizomycotina</taxon>
        <taxon>Lecanoromycetes</taxon>
        <taxon>OSLEUM clade</taxon>
        <taxon>Ostropomycetidae</taxon>
        <taxon>Ostropales</taxon>
        <taxon>Graphidaceae</taxon>
        <taxon>Gomphilloideae</taxon>
        <taxon>Gomphillus</taxon>
    </lineage>
</organism>
<feature type="region of interest" description="Disordered" evidence="1">
    <location>
        <begin position="227"/>
        <end position="249"/>
    </location>
</feature>
<dbReference type="EMBL" id="CAJPDQ010000025">
    <property type="protein sequence ID" value="CAF9926253.1"/>
    <property type="molecule type" value="Genomic_DNA"/>
</dbReference>
<accession>A0A8H3FKJ0</accession>
<feature type="region of interest" description="Disordered" evidence="1">
    <location>
        <begin position="132"/>
        <end position="162"/>
    </location>
</feature>
<name>A0A8H3FKJ0_9LECA</name>
<feature type="compositionally biased region" description="Polar residues" evidence="1">
    <location>
        <begin position="1"/>
        <end position="18"/>
    </location>
</feature>
<evidence type="ECO:0000256" key="1">
    <source>
        <dbReference type="SAM" id="MobiDB-lite"/>
    </source>
</evidence>
<dbReference type="Gene3D" id="6.10.250.2790">
    <property type="match status" value="1"/>
</dbReference>
<keyword evidence="3" id="KW-1185">Reference proteome</keyword>
<reference evidence="2" key="1">
    <citation type="submission" date="2021-03" db="EMBL/GenBank/DDBJ databases">
        <authorList>
            <person name="Tagirdzhanova G."/>
        </authorList>
    </citation>
    <scope>NUCLEOTIDE SEQUENCE</scope>
</reference>
<evidence type="ECO:0000313" key="2">
    <source>
        <dbReference type="EMBL" id="CAF9926253.1"/>
    </source>
</evidence>
<sequence length="359" mass="38937">MSGTSKQVTPKSQHTSDPALQPFLGSSFDPTAYLNSVLPPLFIASAANPIIPRGSSTLTDLTSQAQTQLTQLSASSARLTATLTQLTDDILRSGARLAYDVELLRGEAAALTEILTEGLVKETNEFVPNGISITKSGKDISSKPPHRRGSQSQPYLSDSDEDMIIPEGPIKTQEQKVPEPEALTRLRSLLHIRSQLQSVISTFDLALSWPLPPSATSLSASNFISVSAPSSEAPRSPGSTPESLEAAGQAAQQKIRASVTELLAINRGAEGVVKAEERIEQLKDLLVIWKGTSEEKYRTRFVEGLAKLVGDRRREEEAKGTLAKRELDLEQESVGKDDRDRGKGLLGGLRRLRDEIYLD</sequence>
<gene>
    <name evidence="2" type="ORF">GOMPHAMPRED_004086</name>
</gene>
<proteinExistence type="predicted"/>
<protein>
    <submittedName>
        <fullName evidence="2">Uncharacterized protein</fullName>
    </submittedName>
</protein>